<organism evidence="3 4">
    <name type="scientific">Thanatephorus cucumeris (strain AG1-IA)</name>
    <name type="common">Rice sheath blight fungus</name>
    <name type="synonym">Rhizoctonia solani</name>
    <dbReference type="NCBI Taxonomy" id="983506"/>
    <lineage>
        <taxon>Eukaryota</taxon>
        <taxon>Fungi</taxon>
        <taxon>Dikarya</taxon>
        <taxon>Basidiomycota</taxon>
        <taxon>Agaricomycotina</taxon>
        <taxon>Agaricomycetes</taxon>
        <taxon>Cantharellales</taxon>
        <taxon>Ceratobasidiaceae</taxon>
        <taxon>Rhizoctonia</taxon>
        <taxon>Rhizoctonia solani AG-1</taxon>
    </lineage>
</organism>
<keyword evidence="2" id="KW-0472">Membrane</keyword>
<evidence type="ECO:0000256" key="2">
    <source>
        <dbReference type="SAM" id="Phobius"/>
    </source>
</evidence>
<dbReference type="STRING" id="983506.L8WSW7"/>
<keyword evidence="2" id="KW-0812">Transmembrane</keyword>
<reference evidence="3 4" key="1">
    <citation type="journal article" date="2013" name="Nat. Commun.">
        <title>The evolution and pathogenic mechanisms of the rice sheath blight pathogen.</title>
        <authorList>
            <person name="Zheng A."/>
            <person name="Lin R."/>
            <person name="Xu L."/>
            <person name="Qin P."/>
            <person name="Tang C."/>
            <person name="Ai P."/>
            <person name="Zhang D."/>
            <person name="Liu Y."/>
            <person name="Sun Z."/>
            <person name="Feng H."/>
            <person name="Wang Y."/>
            <person name="Chen Y."/>
            <person name="Liang X."/>
            <person name="Fu R."/>
            <person name="Li Q."/>
            <person name="Zhang J."/>
            <person name="Yu X."/>
            <person name="Xie Z."/>
            <person name="Ding L."/>
            <person name="Guan P."/>
            <person name="Tang J."/>
            <person name="Liang Y."/>
            <person name="Wang S."/>
            <person name="Deng Q."/>
            <person name="Li S."/>
            <person name="Zhu J."/>
            <person name="Wang L."/>
            <person name="Liu H."/>
            <person name="Li P."/>
        </authorList>
    </citation>
    <scope>NUCLEOTIDE SEQUENCE [LARGE SCALE GENOMIC DNA]</scope>
    <source>
        <strain evidence="4">AG-1 IA</strain>
    </source>
</reference>
<comment type="caution">
    <text evidence="3">The sequence shown here is derived from an EMBL/GenBank/DDBJ whole genome shotgun (WGS) entry which is preliminary data.</text>
</comment>
<keyword evidence="2" id="KW-1133">Transmembrane helix</keyword>
<gene>
    <name evidence="3" type="ORF">AG1IA_06083</name>
</gene>
<protein>
    <submittedName>
        <fullName evidence="3">Uncharacterized protein</fullName>
    </submittedName>
</protein>
<name>L8WSW7_THACA</name>
<sequence>MESQDTHASFSQSAPIRSLFISQVEAINSVIDAQTNWPVSFTMLPEPPPDVEACLDSITCILGISLTAIVPAIALVIVALHVLGLEPPKIPIFTQFISEFCVVRGLVSSEFEEAANNTKPKATPPPDADIPTERSSLLPNSGTQATRPDSWRQITFTVLALLETAGWTAAVVDRARHGAGLLALVTAIVALVSWVYAALRPNIRPSRTPYYDLLTIYFISDSAQTGLPMSSVHS</sequence>
<dbReference type="OrthoDB" id="10408382at2759"/>
<dbReference type="HOGENOM" id="CLU_1185720_0_0_1"/>
<keyword evidence="4" id="KW-1185">Reference proteome</keyword>
<evidence type="ECO:0000256" key="1">
    <source>
        <dbReference type="SAM" id="MobiDB-lite"/>
    </source>
</evidence>
<dbReference type="Proteomes" id="UP000011668">
    <property type="component" value="Unassembled WGS sequence"/>
</dbReference>
<dbReference type="AlphaFoldDB" id="L8WSW7"/>
<feature type="compositionally biased region" description="Polar residues" evidence="1">
    <location>
        <begin position="133"/>
        <end position="147"/>
    </location>
</feature>
<feature type="transmembrane region" description="Helical" evidence="2">
    <location>
        <begin position="178"/>
        <end position="199"/>
    </location>
</feature>
<evidence type="ECO:0000313" key="3">
    <source>
        <dbReference type="EMBL" id="ELU39887.1"/>
    </source>
</evidence>
<accession>L8WSW7</accession>
<feature type="region of interest" description="Disordered" evidence="1">
    <location>
        <begin position="115"/>
        <end position="147"/>
    </location>
</feature>
<evidence type="ECO:0000313" key="4">
    <source>
        <dbReference type="Proteomes" id="UP000011668"/>
    </source>
</evidence>
<feature type="transmembrane region" description="Helical" evidence="2">
    <location>
        <begin position="61"/>
        <end position="83"/>
    </location>
</feature>
<proteinExistence type="predicted"/>
<dbReference type="EMBL" id="AFRT01001595">
    <property type="protein sequence ID" value="ELU39887.1"/>
    <property type="molecule type" value="Genomic_DNA"/>
</dbReference>